<dbReference type="GO" id="GO:0004842">
    <property type="term" value="F:ubiquitin-protein transferase activity"/>
    <property type="evidence" value="ECO:0007669"/>
    <property type="project" value="TreeGrafter"/>
</dbReference>
<evidence type="ECO:0000313" key="4">
    <source>
        <dbReference type="Proteomes" id="UP000727407"/>
    </source>
</evidence>
<gene>
    <name evidence="3" type="ORF">DAT39_013694</name>
</gene>
<keyword evidence="4" id="KW-1185">Reference proteome</keyword>
<dbReference type="EMBL" id="QNUK01000271">
    <property type="protein sequence ID" value="KAF5896577.1"/>
    <property type="molecule type" value="Genomic_DNA"/>
</dbReference>
<sequence length="519" mass="58215">MPSNTETKEQDVQTDDWTQEKCVNTNESWEHLMHVLVEQSAKLEEEFESLEKQKADEENEYKSHVASLEKARDDKQRQHRALLAKIESVQVKLDLNSSKTTRKNFSAKVEELTAERDIKLETKKRLTQEMKEVDTKLEMLKEEQKNEKATWEQEIASLQHEMERLSRQVEESNKAALKDELAALESQRELVVSQIEDWIAEAERYLNTLRSDTSPHSSRHRIEWEKNVAMGRNSLGKLQSLYNENLKQLHKGQQLDRLPKITLPHLPHIPTIDLLNFTQYASIRPTVTQPQFHSPQRSTPPLLSAPHPLEQTVPVQRLAMPTTTRAPTMPYALPAYMLPAAAAAAAVPTAQVGIPISLAASAGPGPAATVRIPASQALPSNPQPVGKLDKLLEKLGTQFPQCTRSQIMAVLQQVKSERGTMAGMSIEDIKHQVEQKLAQNERPPPGPIAPPAGSRHTHRGPLHPAPPARPSVHAPSAHSFQPRSPQQAATVRKLCLMCQNLVEPGTQYLTNCPHTLHKE</sequence>
<dbReference type="InterPro" id="IPR056870">
    <property type="entry name" value="TTC3/DZIP3/RBM44-like_helical"/>
</dbReference>
<dbReference type="PANTHER" id="PTHR15727">
    <property type="entry name" value="RING FINGER PROTEIN 214"/>
    <property type="match status" value="1"/>
</dbReference>
<evidence type="ECO:0000259" key="2">
    <source>
        <dbReference type="Pfam" id="PF24905"/>
    </source>
</evidence>
<accession>A0A8J4UFJ2</accession>
<evidence type="ECO:0000256" key="1">
    <source>
        <dbReference type="SAM" id="MobiDB-lite"/>
    </source>
</evidence>
<name>A0A8J4UFJ2_CLAMG</name>
<dbReference type="AlphaFoldDB" id="A0A8J4UFJ2"/>
<evidence type="ECO:0000313" key="3">
    <source>
        <dbReference type="EMBL" id="KAF5896577.1"/>
    </source>
</evidence>
<reference evidence="3" key="1">
    <citation type="submission" date="2020-07" db="EMBL/GenBank/DDBJ databases">
        <title>Clarias magur genome sequencing, assembly and annotation.</title>
        <authorList>
            <person name="Kushwaha B."/>
            <person name="Kumar R."/>
            <person name="Das P."/>
            <person name="Joshi C.G."/>
            <person name="Kumar D."/>
            <person name="Nagpure N.S."/>
            <person name="Pandey M."/>
            <person name="Agarwal S."/>
            <person name="Srivastava S."/>
            <person name="Singh M."/>
            <person name="Sahoo L."/>
            <person name="Jayasankar P."/>
            <person name="Meher P.K."/>
            <person name="Koringa P.G."/>
            <person name="Iquebal M.A."/>
            <person name="Das S.P."/>
            <person name="Bit A."/>
            <person name="Patnaik S."/>
            <person name="Patel N."/>
            <person name="Shah T.M."/>
            <person name="Hinsu A."/>
            <person name="Jena J.K."/>
        </authorList>
    </citation>
    <scope>NUCLEOTIDE SEQUENCE</scope>
    <source>
        <strain evidence="3">CIFAMagur01</strain>
        <tissue evidence="3">Testis</tissue>
    </source>
</reference>
<feature type="non-terminal residue" evidence="3">
    <location>
        <position position="1"/>
    </location>
</feature>
<dbReference type="Proteomes" id="UP000727407">
    <property type="component" value="Unassembled WGS sequence"/>
</dbReference>
<feature type="domain" description="TTC3/DZIP3/RBM44-like helical" evidence="2">
    <location>
        <begin position="388"/>
        <end position="437"/>
    </location>
</feature>
<dbReference type="PANTHER" id="PTHR15727:SF3">
    <property type="entry name" value="RING FINGER PROTEIN 214"/>
    <property type="match status" value="1"/>
</dbReference>
<feature type="region of interest" description="Disordered" evidence="1">
    <location>
        <begin position="436"/>
        <end position="485"/>
    </location>
</feature>
<comment type="caution">
    <text evidence="3">The sequence shown here is derived from an EMBL/GenBank/DDBJ whole genome shotgun (WGS) entry which is preliminary data.</text>
</comment>
<protein>
    <submittedName>
        <fullName evidence="3">RING finger protein</fullName>
    </submittedName>
</protein>
<dbReference type="OrthoDB" id="9834380at2759"/>
<dbReference type="Pfam" id="PF24905">
    <property type="entry name" value="TTC3_9th"/>
    <property type="match status" value="1"/>
</dbReference>
<proteinExistence type="predicted"/>
<feature type="region of interest" description="Disordered" evidence="1">
    <location>
        <begin position="1"/>
        <end position="20"/>
    </location>
</feature>
<feature type="region of interest" description="Disordered" evidence="1">
    <location>
        <begin position="48"/>
        <end position="76"/>
    </location>
</feature>
<feature type="compositionally biased region" description="Basic and acidic residues" evidence="1">
    <location>
        <begin position="1"/>
        <end position="11"/>
    </location>
</feature>
<organism evidence="3 4">
    <name type="scientific">Clarias magur</name>
    <name type="common">Asian catfish</name>
    <name type="synonym">Macropteronotus magur</name>
    <dbReference type="NCBI Taxonomy" id="1594786"/>
    <lineage>
        <taxon>Eukaryota</taxon>
        <taxon>Metazoa</taxon>
        <taxon>Chordata</taxon>
        <taxon>Craniata</taxon>
        <taxon>Vertebrata</taxon>
        <taxon>Euteleostomi</taxon>
        <taxon>Actinopterygii</taxon>
        <taxon>Neopterygii</taxon>
        <taxon>Teleostei</taxon>
        <taxon>Ostariophysi</taxon>
        <taxon>Siluriformes</taxon>
        <taxon>Clariidae</taxon>
        <taxon>Clarias</taxon>
    </lineage>
</organism>